<gene>
    <name evidence="1" type="ORF">EOI86_21655</name>
</gene>
<reference evidence="2" key="1">
    <citation type="submission" date="2019-01" db="EMBL/GenBank/DDBJ databases">
        <title>Gri0909 isolated from a small marine red alga.</title>
        <authorList>
            <person name="Kim J."/>
            <person name="Jeong S.E."/>
            <person name="Jeon C.O."/>
        </authorList>
    </citation>
    <scope>NUCLEOTIDE SEQUENCE [LARGE SCALE GENOMIC DNA]</scope>
    <source>
        <strain evidence="2">Gri0909</strain>
    </source>
</reference>
<name>A0A3S2VK54_9PROT</name>
<dbReference type="Proteomes" id="UP000287447">
    <property type="component" value="Unassembled WGS sequence"/>
</dbReference>
<dbReference type="OrthoDB" id="7359918at2"/>
<dbReference type="AlphaFoldDB" id="A0A3S2VK54"/>
<evidence type="ECO:0000313" key="1">
    <source>
        <dbReference type="EMBL" id="RVU33754.1"/>
    </source>
</evidence>
<dbReference type="InterPro" id="IPR046722">
    <property type="entry name" value="DUF6614"/>
</dbReference>
<dbReference type="EMBL" id="SADE01000004">
    <property type="protein sequence ID" value="RVU33754.1"/>
    <property type="molecule type" value="Genomic_DNA"/>
</dbReference>
<evidence type="ECO:0000313" key="2">
    <source>
        <dbReference type="Proteomes" id="UP000287447"/>
    </source>
</evidence>
<proteinExistence type="predicted"/>
<evidence type="ECO:0008006" key="3">
    <source>
        <dbReference type="Google" id="ProtNLM"/>
    </source>
</evidence>
<protein>
    <recommendedName>
        <fullName evidence="3">Antibiotic biosynthesis monooxygenase</fullName>
    </recommendedName>
</protein>
<sequence>MDIYHVWCNLKPGVDDTEFADSAHAYLQHLCEEGSLANYRLTRRKLGLGHPNLPEWNILLEFEDMTQMDQAFSSVASRADPVESFHYAVNSKVQDVFFALYRDFPDAFRERGEERF</sequence>
<keyword evidence="2" id="KW-1185">Reference proteome</keyword>
<organism evidence="1 2">
    <name type="scientific">Hwanghaeella grinnelliae</name>
    <dbReference type="NCBI Taxonomy" id="2500179"/>
    <lineage>
        <taxon>Bacteria</taxon>
        <taxon>Pseudomonadati</taxon>
        <taxon>Pseudomonadota</taxon>
        <taxon>Alphaproteobacteria</taxon>
        <taxon>Rhodospirillales</taxon>
        <taxon>Rhodospirillaceae</taxon>
        <taxon>Hwanghaeella</taxon>
    </lineage>
</organism>
<comment type="caution">
    <text evidence="1">The sequence shown here is derived from an EMBL/GenBank/DDBJ whole genome shotgun (WGS) entry which is preliminary data.</text>
</comment>
<dbReference type="Pfam" id="PF20319">
    <property type="entry name" value="DUF6614"/>
    <property type="match status" value="1"/>
</dbReference>
<dbReference type="RefSeq" id="WP_127767784.1">
    <property type="nucleotide sequence ID" value="NZ_SADE01000004.1"/>
</dbReference>
<accession>A0A3S2VK54</accession>